<protein>
    <submittedName>
        <fullName evidence="8">Decaprenyl-diphosphate synthase subunit 1</fullName>
    </submittedName>
</protein>
<keyword evidence="9" id="KW-1185">Reference proteome</keyword>
<comment type="cofactor">
    <cofactor evidence="1">
        <name>Mg(2+)</name>
        <dbReference type="ChEBI" id="CHEBI:18420"/>
    </cofactor>
</comment>
<evidence type="ECO:0000313" key="8">
    <source>
        <dbReference type="EMBL" id="KAK2099553.1"/>
    </source>
</evidence>
<dbReference type="PROSITE" id="PS00444">
    <property type="entry name" value="POLYPRENYL_SYNTHASE_2"/>
    <property type="match status" value="1"/>
</dbReference>
<dbReference type="InterPro" id="IPR008949">
    <property type="entry name" value="Isoprenoid_synthase_dom_sf"/>
</dbReference>
<dbReference type="SUPFAM" id="SSF48576">
    <property type="entry name" value="Terpenoid synthases"/>
    <property type="match status" value="1"/>
</dbReference>
<dbReference type="EMBL" id="JASSZA010000010">
    <property type="protein sequence ID" value="KAK2099553.1"/>
    <property type="molecule type" value="Genomic_DNA"/>
</dbReference>
<gene>
    <name evidence="8" type="primary">PDSS1_2</name>
    <name evidence="8" type="ORF">P7K49_020901</name>
</gene>
<evidence type="ECO:0000256" key="1">
    <source>
        <dbReference type="ARBA" id="ARBA00001946"/>
    </source>
</evidence>
<proteinExistence type="inferred from homology"/>
<evidence type="ECO:0000256" key="3">
    <source>
        <dbReference type="ARBA" id="ARBA00022679"/>
    </source>
</evidence>
<keyword evidence="3 7" id="KW-0808">Transferase</keyword>
<dbReference type="Proteomes" id="UP001266305">
    <property type="component" value="Unassembled WGS sequence"/>
</dbReference>
<reference evidence="8 9" key="1">
    <citation type="submission" date="2023-05" db="EMBL/GenBank/DDBJ databases">
        <title>B98-5 Cell Line De Novo Hybrid Assembly: An Optical Mapping Approach.</title>
        <authorList>
            <person name="Kananen K."/>
            <person name="Auerbach J.A."/>
            <person name="Kautto E."/>
            <person name="Blachly J.S."/>
        </authorList>
    </citation>
    <scope>NUCLEOTIDE SEQUENCE [LARGE SCALE GENOMIC DNA]</scope>
    <source>
        <strain evidence="8">B95-8</strain>
        <tissue evidence="8">Cell line</tissue>
    </source>
</reference>
<organism evidence="8 9">
    <name type="scientific">Saguinus oedipus</name>
    <name type="common">Cotton-top tamarin</name>
    <name type="synonym">Oedipomidas oedipus</name>
    <dbReference type="NCBI Taxonomy" id="9490"/>
    <lineage>
        <taxon>Eukaryota</taxon>
        <taxon>Metazoa</taxon>
        <taxon>Chordata</taxon>
        <taxon>Craniata</taxon>
        <taxon>Vertebrata</taxon>
        <taxon>Euteleostomi</taxon>
        <taxon>Mammalia</taxon>
        <taxon>Eutheria</taxon>
        <taxon>Euarchontoglires</taxon>
        <taxon>Primates</taxon>
        <taxon>Haplorrhini</taxon>
        <taxon>Platyrrhini</taxon>
        <taxon>Cebidae</taxon>
        <taxon>Callitrichinae</taxon>
        <taxon>Saguinus</taxon>
    </lineage>
</organism>
<comment type="similarity">
    <text evidence="2 7">Belongs to the FPP/GGPP synthase family.</text>
</comment>
<keyword evidence="4" id="KW-0479">Metal-binding</keyword>
<dbReference type="PANTHER" id="PTHR12001">
    <property type="entry name" value="GERANYLGERANYL PYROPHOSPHATE SYNTHASE"/>
    <property type="match status" value="1"/>
</dbReference>
<keyword evidence="5" id="KW-0460">Magnesium</keyword>
<name>A0ABQ9UR67_SAGOE</name>
<evidence type="ECO:0000256" key="2">
    <source>
        <dbReference type="ARBA" id="ARBA00006706"/>
    </source>
</evidence>
<evidence type="ECO:0000313" key="9">
    <source>
        <dbReference type="Proteomes" id="UP001266305"/>
    </source>
</evidence>
<dbReference type="InterPro" id="IPR000092">
    <property type="entry name" value="Polyprenyl_synt"/>
</dbReference>
<accession>A0ABQ9UR67</accession>
<evidence type="ECO:0000256" key="5">
    <source>
        <dbReference type="ARBA" id="ARBA00022842"/>
    </source>
</evidence>
<dbReference type="InterPro" id="IPR033749">
    <property type="entry name" value="Polyprenyl_synt_CS"/>
</dbReference>
<dbReference type="Gene3D" id="1.10.600.10">
    <property type="entry name" value="Farnesyl Diphosphate Synthase"/>
    <property type="match status" value="1"/>
</dbReference>
<dbReference type="PANTHER" id="PTHR12001:SF69">
    <property type="entry name" value="ALL TRANS-POLYPRENYL-DIPHOSPHATE SYNTHASE PDSS1"/>
    <property type="match status" value="1"/>
</dbReference>
<dbReference type="CDD" id="cd00685">
    <property type="entry name" value="Trans_IPPS_HT"/>
    <property type="match status" value="1"/>
</dbReference>
<comment type="caution">
    <text evidence="8">The sequence shown here is derived from an EMBL/GenBank/DDBJ whole genome shotgun (WGS) entry which is preliminary data.</text>
</comment>
<dbReference type="Pfam" id="PF00348">
    <property type="entry name" value="polyprenyl_synt"/>
    <property type="match status" value="1"/>
</dbReference>
<sequence>MTDQENNNNISSNPFAALFGSLADAKQFAAIQKEQLKQQSGSKTHSDEKYTDLFKLGWRDLKGLYEDIRKKLLLSTSELKEMSEYYFDGRGKAFQPIIVVLMDQAFDIHHDNSQHVQASQHIIALIPEMIHIASLMQVLEEETHTVNKIWGEKKAVLAGDLILSAASIALAQTGNTTVVSILTQVTEDLVHGEFLQLGSKENENERFAHYLEKTFKKTASLIANRCKAVSVLGCPGPVVHKITYQYGKNVGITFQLIDDVLDLTSCSDQMGKPTSADLKLGLATGPVLLPVSSS</sequence>
<evidence type="ECO:0000256" key="4">
    <source>
        <dbReference type="ARBA" id="ARBA00022723"/>
    </source>
</evidence>
<evidence type="ECO:0000256" key="7">
    <source>
        <dbReference type="RuleBase" id="RU004466"/>
    </source>
</evidence>
<evidence type="ECO:0000256" key="6">
    <source>
        <dbReference type="ARBA" id="ARBA00023229"/>
    </source>
</evidence>
<keyword evidence="6" id="KW-0414">Isoprene biosynthesis</keyword>